<feature type="compositionally biased region" description="Basic and acidic residues" evidence="1">
    <location>
        <begin position="89"/>
        <end position="120"/>
    </location>
</feature>
<dbReference type="AlphaFoldDB" id="A0ABD4YPR1"/>
<evidence type="ECO:0000256" key="2">
    <source>
        <dbReference type="SAM" id="SignalP"/>
    </source>
</evidence>
<evidence type="ECO:0008006" key="5">
    <source>
        <dbReference type="Google" id="ProtNLM"/>
    </source>
</evidence>
<feature type="compositionally biased region" description="Basic and acidic residues" evidence="1">
    <location>
        <begin position="39"/>
        <end position="80"/>
    </location>
</feature>
<dbReference type="Proteomes" id="UP001158644">
    <property type="component" value="Unassembled WGS sequence"/>
</dbReference>
<protein>
    <recommendedName>
        <fullName evidence="5">Lipoprotein</fullName>
    </recommendedName>
</protein>
<feature type="region of interest" description="Disordered" evidence="1">
    <location>
        <begin position="22"/>
        <end position="152"/>
    </location>
</feature>
<comment type="caution">
    <text evidence="3">The sequence shown here is derived from an EMBL/GenBank/DDBJ whole genome shotgun (WGS) entry which is preliminary data.</text>
</comment>
<feature type="compositionally biased region" description="Low complexity" evidence="1">
    <location>
        <begin position="22"/>
        <end position="38"/>
    </location>
</feature>
<gene>
    <name evidence="3" type="ORF">N5C72_05040</name>
</gene>
<dbReference type="EMBL" id="JAOBZK010000004">
    <property type="protein sequence ID" value="MDH1177427.1"/>
    <property type="molecule type" value="Genomic_DNA"/>
</dbReference>
<evidence type="ECO:0000313" key="4">
    <source>
        <dbReference type="Proteomes" id="UP001158644"/>
    </source>
</evidence>
<accession>A0ABD4YPR1</accession>
<keyword evidence="2" id="KW-0732">Signal</keyword>
<evidence type="ECO:0000313" key="3">
    <source>
        <dbReference type="EMBL" id="MDH1177427.1"/>
    </source>
</evidence>
<name>A0ABD4YPR1_9BURK</name>
<evidence type="ECO:0000256" key="1">
    <source>
        <dbReference type="SAM" id="MobiDB-lite"/>
    </source>
</evidence>
<dbReference type="RefSeq" id="WP_279989690.1">
    <property type="nucleotide sequence ID" value="NZ_JAOBZK010000004.1"/>
</dbReference>
<reference evidence="3 4" key="1">
    <citation type="submission" date="2022-09" db="EMBL/GenBank/DDBJ databases">
        <title>Intensive care unit water sources are persistently colonized with multi-drug resistant bacteria and are the site of extensive horizontal gene transfer of antibiotic resistance genes.</title>
        <authorList>
            <person name="Diorio-Toth L."/>
        </authorList>
    </citation>
    <scope>NUCLEOTIDE SEQUENCE [LARGE SCALE GENOMIC DNA]</scope>
    <source>
        <strain evidence="3 4">GD03967</strain>
    </source>
</reference>
<feature type="chain" id="PRO_5044825124" description="Lipoprotein" evidence="2">
    <location>
        <begin position="24"/>
        <end position="303"/>
    </location>
</feature>
<feature type="compositionally biased region" description="Low complexity" evidence="1">
    <location>
        <begin position="121"/>
        <end position="142"/>
    </location>
</feature>
<proteinExistence type="predicted"/>
<organism evidence="3 4">
    <name type="scientific">Achromobacter mucicolens</name>
    <dbReference type="NCBI Taxonomy" id="1389922"/>
    <lineage>
        <taxon>Bacteria</taxon>
        <taxon>Pseudomonadati</taxon>
        <taxon>Pseudomonadota</taxon>
        <taxon>Betaproteobacteria</taxon>
        <taxon>Burkholderiales</taxon>
        <taxon>Alcaligenaceae</taxon>
        <taxon>Achromobacter</taxon>
    </lineage>
</organism>
<feature type="signal peptide" evidence="2">
    <location>
        <begin position="1"/>
        <end position="23"/>
    </location>
</feature>
<sequence>MQTHNARLAEMTLALALALTATAAPAQTQDASTAGAKPAEAKPAEAKPAEAKPADAKPAEAKPADAKPADAKPAEVKPPEAKPAQNKPAEARPAEAKPAEAKPAEAKPADAKPADAKPADAKASGDPAAAQDPNGAPVDAAVAPPPPPPPLQVLDGKLHVAIPAGFTETEFPSDPAAPEVSGKIYLNRATMQAIIVIDVPVEQAVGDDDAFTLGAMAAGFQSQQQAAVPTFKKTGDGAFKVGSIGVFQLDATSRLSGRPAELTALFAASGKKVVTFSVYTLAQEKARHPGLVEALKKGMSVTP</sequence>